<feature type="domain" description="Beta-lactamase-related" evidence="1">
    <location>
        <begin position="128"/>
        <end position="415"/>
    </location>
</feature>
<dbReference type="InterPro" id="IPR012338">
    <property type="entry name" value="Beta-lactam/transpept-like"/>
</dbReference>
<evidence type="ECO:0000259" key="1">
    <source>
        <dbReference type="Pfam" id="PF00144"/>
    </source>
</evidence>
<evidence type="ECO:0000313" key="2">
    <source>
        <dbReference type="EMBL" id="MFC0351484.1"/>
    </source>
</evidence>
<dbReference type="PANTHER" id="PTHR43283:SF14">
    <property type="entry name" value="BLL8153 PROTEIN"/>
    <property type="match status" value="1"/>
</dbReference>
<organism evidence="2 3">
    <name type="scientific">Undibacterium danionis</name>
    <dbReference type="NCBI Taxonomy" id="1812100"/>
    <lineage>
        <taxon>Bacteria</taxon>
        <taxon>Pseudomonadati</taxon>
        <taxon>Pseudomonadota</taxon>
        <taxon>Betaproteobacteria</taxon>
        <taxon>Burkholderiales</taxon>
        <taxon>Oxalobacteraceae</taxon>
        <taxon>Undibacterium</taxon>
    </lineage>
</organism>
<keyword evidence="2" id="KW-0378">Hydrolase</keyword>
<reference evidence="2 3" key="1">
    <citation type="submission" date="2024-09" db="EMBL/GenBank/DDBJ databases">
        <authorList>
            <person name="Sun Q."/>
            <person name="Mori K."/>
        </authorList>
    </citation>
    <scope>NUCLEOTIDE SEQUENCE [LARGE SCALE GENOMIC DNA]</scope>
    <source>
        <strain evidence="2 3">CCM 8677</strain>
    </source>
</reference>
<comment type="caution">
    <text evidence="2">The sequence shown here is derived from an EMBL/GenBank/DDBJ whole genome shotgun (WGS) entry which is preliminary data.</text>
</comment>
<accession>A0ABV6II19</accession>
<keyword evidence="3" id="KW-1185">Reference proteome</keyword>
<dbReference type="Pfam" id="PF00144">
    <property type="entry name" value="Beta-lactamase"/>
    <property type="match status" value="1"/>
</dbReference>
<dbReference type="SUPFAM" id="SSF56601">
    <property type="entry name" value="beta-lactamase/transpeptidase-like"/>
    <property type="match status" value="1"/>
</dbReference>
<proteinExistence type="predicted"/>
<evidence type="ECO:0000313" key="3">
    <source>
        <dbReference type="Proteomes" id="UP001589844"/>
    </source>
</evidence>
<sequence>MMWVFALNHRSRSHSYVLAVLGSAMLGLSLPIYADPSTKNIDIQSRNNYPHATEKIGNVRQIYDGVLSPELAVNTFRNIDRLFPSALVRKSKRPYLIPVDSKPLTQFSFIDSGRRIELEQYLELNRVAGLLILKDGKIKLEKYRYGNTPQTRWMSMSIAKSITSSLVGAAVQQKKIVSLNDMVARYVPELKGSAYQAVSLRDLLMMTSGVAWNETYIDPDSDRRHLLEAQISQVPGATMQVMKKLRSIHPPTTLMNYNTGETQLVAQVLRNAIGQSLANYLSERIWEKFGMEADAYWWLDAPKGVEIGGSGFSATLRDYGRFGLFMLNGGRAGTEQILAPGWTYEASTPKRLANGQLIPYGYLWWPSTSPEALADGAYAAIGIHGQYLYINPRQNIVIVVWGAQTKPTGGAVINDRAFFDAISRSLRTP</sequence>
<dbReference type="GO" id="GO:0016787">
    <property type="term" value="F:hydrolase activity"/>
    <property type="evidence" value="ECO:0007669"/>
    <property type="project" value="UniProtKB-KW"/>
</dbReference>
<dbReference type="EC" id="3.-.-.-" evidence="2"/>
<dbReference type="EMBL" id="JBHLXJ010000018">
    <property type="protein sequence ID" value="MFC0351484.1"/>
    <property type="molecule type" value="Genomic_DNA"/>
</dbReference>
<dbReference type="InterPro" id="IPR050789">
    <property type="entry name" value="Diverse_Enzym_Activities"/>
</dbReference>
<dbReference type="Proteomes" id="UP001589844">
    <property type="component" value="Unassembled WGS sequence"/>
</dbReference>
<dbReference type="RefSeq" id="WP_390214099.1">
    <property type="nucleotide sequence ID" value="NZ_JBHLXJ010000018.1"/>
</dbReference>
<protein>
    <submittedName>
        <fullName evidence="2">Serine hydrolase domain-containing protein</fullName>
        <ecNumber evidence="2">3.-.-.-</ecNumber>
    </submittedName>
</protein>
<dbReference type="Gene3D" id="3.40.710.10">
    <property type="entry name" value="DD-peptidase/beta-lactamase superfamily"/>
    <property type="match status" value="1"/>
</dbReference>
<name>A0ABV6II19_9BURK</name>
<dbReference type="PANTHER" id="PTHR43283">
    <property type="entry name" value="BETA-LACTAMASE-RELATED"/>
    <property type="match status" value="1"/>
</dbReference>
<gene>
    <name evidence="2" type="ORF">ACFFJH_16810</name>
</gene>
<dbReference type="InterPro" id="IPR001466">
    <property type="entry name" value="Beta-lactam-related"/>
</dbReference>